<keyword evidence="4 5" id="KW-0472">Membrane</keyword>
<evidence type="ECO:0000256" key="5">
    <source>
        <dbReference type="SAM" id="Phobius"/>
    </source>
</evidence>
<sequence length="194" mass="20562">MTRTTTDAKQTRREVRTQAGDLLFALLKSLPFRDRLAEGLLMALQAMGGACMAYGIGLAVHPEQAFWAAITAIAVTQHTYADTRNLSRDQFIGAMAGGLFGFAGAWLGAGTHEILGYATTIGAVILVCWCVNVGSAARLGAITATIVLLVPQQGPLWDVALYRLGEVTLGTLSALFVSLLVSRLQRVLAGTRIG</sequence>
<keyword evidence="2 5" id="KW-0812">Transmembrane</keyword>
<keyword evidence="3 5" id="KW-1133">Transmembrane helix</keyword>
<evidence type="ECO:0000313" key="8">
    <source>
        <dbReference type="Proteomes" id="UP000298656"/>
    </source>
</evidence>
<evidence type="ECO:0000256" key="1">
    <source>
        <dbReference type="ARBA" id="ARBA00004141"/>
    </source>
</evidence>
<evidence type="ECO:0000313" key="7">
    <source>
        <dbReference type="EMBL" id="QCP54865.1"/>
    </source>
</evidence>
<feature type="transmembrane region" description="Helical" evidence="5">
    <location>
        <begin position="121"/>
        <end position="149"/>
    </location>
</feature>
<protein>
    <submittedName>
        <fullName evidence="7">FUSC family protein</fullName>
    </submittedName>
</protein>
<reference evidence="7 8" key="1">
    <citation type="submission" date="2019-05" db="EMBL/GenBank/DDBJ databases">
        <title>Burkholderia sp. DHOD12, isolated from subtropical forest soil.</title>
        <authorList>
            <person name="Gao Z.-H."/>
            <person name="Qiu L.-H."/>
        </authorList>
    </citation>
    <scope>NUCLEOTIDE SEQUENCE [LARGE SCALE GENOMIC DNA]</scope>
    <source>
        <strain evidence="7 8">DHOD12</strain>
    </source>
</reference>
<comment type="subcellular location">
    <subcellularLocation>
        <location evidence="1">Membrane</location>
        <topology evidence="1">Multi-pass membrane protein</topology>
    </subcellularLocation>
</comment>
<evidence type="ECO:0000259" key="6">
    <source>
        <dbReference type="Pfam" id="PF13515"/>
    </source>
</evidence>
<dbReference type="OrthoDB" id="9089456at2"/>
<dbReference type="KEGG" id="tvl:FAZ95_27485"/>
<proteinExistence type="predicted"/>
<organism evidence="7 8">
    <name type="scientific">Trinickia violacea</name>
    <dbReference type="NCBI Taxonomy" id="2571746"/>
    <lineage>
        <taxon>Bacteria</taxon>
        <taxon>Pseudomonadati</taxon>
        <taxon>Pseudomonadota</taxon>
        <taxon>Betaproteobacteria</taxon>
        <taxon>Burkholderiales</taxon>
        <taxon>Burkholderiaceae</taxon>
        <taxon>Trinickia</taxon>
    </lineage>
</organism>
<dbReference type="InterPro" id="IPR049453">
    <property type="entry name" value="Memb_transporter_dom"/>
</dbReference>
<gene>
    <name evidence="7" type="ORF">FAZ95_27485</name>
</gene>
<evidence type="ECO:0000256" key="3">
    <source>
        <dbReference type="ARBA" id="ARBA00022989"/>
    </source>
</evidence>
<dbReference type="EMBL" id="CP040078">
    <property type="protein sequence ID" value="QCP54865.1"/>
    <property type="molecule type" value="Genomic_DNA"/>
</dbReference>
<name>A0A4P8J336_9BURK</name>
<keyword evidence="8" id="KW-1185">Reference proteome</keyword>
<dbReference type="Proteomes" id="UP000298656">
    <property type="component" value="Chromosome 2"/>
</dbReference>
<feature type="transmembrane region" description="Helical" evidence="5">
    <location>
        <begin position="91"/>
        <end position="109"/>
    </location>
</feature>
<dbReference type="Pfam" id="PF13515">
    <property type="entry name" value="FUSC_2"/>
    <property type="match status" value="1"/>
</dbReference>
<feature type="domain" description="Integral membrane bound transporter" evidence="6">
    <location>
        <begin position="53"/>
        <end position="177"/>
    </location>
</feature>
<evidence type="ECO:0000256" key="2">
    <source>
        <dbReference type="ARBA" id="ARBA00022692"/>
    </source>
</evidence>
<dbReference type="AlphaFoldDB" id="A0A4P8J336"/>
<evidence type="ECO:0000256" key="4">
    <source>
        <dbReference type="ARBA" id="ARBA00023136"/>
    </source>
</evidence>
<dbReference type="GO" id="GO:0016020">
    <property type="term" value="C:membrane"/>
    <property type="evidence" value="ECO:0007669"/>
    <property type="project" value="UniProtKB-SubCell"/>
</dbReference>
<accession>A0A4P8J336</accession>